<dbReference type="Pfam" id="PF03023">
    <property type="entry name" value="MurJ"/>
    <property type="match status" value="1"/>
</dbReference>
<evidence type="ECO:0000256" key="8">
    <source>
        <dbReference type="SAM" id="Phobius"/>
    </source>
</evidence>
<accession>A0A382UUG1</accession>
<dbReference type="GO" id="GO:0034204">
    <property type="term" value="P:lipid translocation"/>
    <property type="evidence" value="ECO:0007669"/>
    <property type="project" value="TreeGrafter"/>
</dbReference>
<dbReference type="InterPro" id="IPR004268">
    <property type="entry name" value="MurJ"/>
</dbReference>
<evidence type="ECO:0000256" key="3">
    <source>
        <dbReference type="ARBA" id="ARBA00022692"/>
    </source>
</evidence>
<gene>
    <name evidence="9" type="ORF">METZ01_LOCUS390259</name>
</gene>
<evidence type="ECO:0000256" key="4">
    <source>
        <dbReference type="ARBA" id="ARBA00022960"/>
    </source>
</evidence>
<keyword evidence="4" id="KW-0133">Cell shape</keyword>
<sequence>MNNQTNRSNNLLKSTTTVGFMTFLSRIMGLVRDICFARLFGAFPIMDAFFVAFKIPNSFRRFFAEGAFSRAFIPVLSDYEQNKSELET</sequence>
<keyword evidence="6 8" id="KW-1133">Transmembrane helix</keyword>
<dbReference type="GO" id="GO:0008360">
    <property type="term" value="P:regulation of cell shape"/>
    <property type="evidence" value="ECO:0007669"/>
    <property type="project" value="UniProtKB-KW"/>
</dbReference>
<dbReference type="GO" id="GO:0015648">
    <property type="term" value="F:lipid-linked peptidoglycan transporter activity"/>
    <property type="evidence" value="ECO:0007669"/>
    <property type="project" value="TreeGrafter"/>
</dbReference>
<evidence type="ECO:0000256" key="7">
    <source>
        <dbReference type="ARBA" id="ARBA00023136"/>
    </source>
</evidence>
<keyword evidence="3 8" id="KW-0812">Transmembrane</keyword>
<dbReference type="PRINTS" id="PR01806">
    <property type="entry name" value="VIRFACTRMVIN"/>
</dbReference>
<dbReference type="PANTHER" id="PTHR47019">
    <property type="entry name" value="LIPID II FLIPPASE MURJ"/>
    <property type="match status" value="1"/>
</dbReference>
<dbReference type="GO" id="GO:0005886">
    <property type="term" value="C:plasma membrane"/>
    <property type="evidence" value="ECO:0007669"/>
    <property type="project" value="UniProtKB-SubCell"/>
</dbReference>
<name>A0A382UUG1_9ZZZZ</name>
<evidence type="ECO:0000256" key="1">
    <source>
        <dbReference type="ARBA" id="ARBA00004651"/>
    </source>
</evidence>
<evidence type="ECO:0008006" key="10">
    <source>
        <dbReference type="Google" id="ProtNLM"/>
    </source>
</evidence>
<reference evidence="9" key="1">
    <citation type="submission" date="2018-05" db="EMBL/GenBank/DDBJ databases">
        <authorList>
            <person name="Lanie J.A."/>
            <person name="Ng W.-L."/>
            <person name="Kazmierczak K.M."/>
            <person name="Andrzejewski T.M."/>
            <person name="Davidsen T.M."/>
            <person name="Wayne K.J."/>
            <person name="Tettelin H."/>
            <person name="Glass J.I."/>
            <person name="Rusch D."/>
            <person name="Podicherti R."/>
            <person name="Tsui H.-C.T."/>
            <person name="Winkler M.E."/>
        </authorList>
    </citation>
    <scope>NUCLEOTIDE SEQUENCE</scope>
</reference>
<proteinExistence type="predicted"/>
<keyword evidence="2" id="KW-1003">Cell membrane</keyword>
<dbReference type="EMBL" id="UINC01146590">
    <property type="protein sequence ID" value="SVD37405.1"/>
    <property type="molecule type" value="Genomic_DNA"/>
</dbReference>
<feature type="transmembrane region" description="Helical" evidence="8">
    <location>
        <begin position="30"/>
        <end position="53"/>
    </location>
</feature>
<organism evidence="9">
    <name type="scientific">marine metagenome</name>
    <dbReference type="NCBI Taxonomy" id="408172"/>
    <lineage>
        <taxon>unclassified sequences</taxon>
        <taxon>metagenomes</taxon>
        <taxon>ecological metagenomes</taxon>
    </lineage>
</organism>
<dbReference type="GO" id="GO:0009252">
    <property type="term" value="P:peptidoglycan biosynthetic process"/>
    <property type="evidence" value="ECO:0007669"/>
    <property type="project" value="UniProtKB-KW"/>
</dbReference>
<dbReference type="AlphaFoldDB" id="A0A382UUG1"/>
<evidence type="ECO:0000256" key="6">
    <source>
        <dbReference type="ARBA" id="ARBA00022989"/>
    </source>
</evidence>
<dbReference type="InterPro" id="IPR051050">
    <property type="entry name" value="Lipid_II_flippase_MurJ/MviN"/>
</dbReference>
<keyword evidence="7 8" id="KW-0472">Membrane</keyword>
<protein>
    <recommendedName>
        <fullName evidence="10">Lipid II flippase MurJ</fullName>
    </recommendedName>
</protein>
<evidence type="ECO:0000256" key="2">
    <source>
        <dbReference type="ARBA" id="ARBA00022475"/>
    </source>
</evidence>
<dbReference type="PANTHER" id="PTHR47019:SF1">
    <property type="entry name" value="LIPID II FLIPPASE MURJ"/>
    <property type="match status" value="1"/>
</dbReference>
<keyword evidence="5" id="KW-0573">Peptidoglycan synthesis</keyword>
<evidence type="ECO:0000256" key="5">
    <source>
        <dbReference type="ARBA" id="ARBA00022984"/>
    </source>
</evidence>
<evidence type="ECO:0000313" key="9">
    <source>
        <dbReference type="EMBL" id="SVD37405.1"/>
    </source>
</evidence>
<feature type="non-terminal residue" evidence="9">
    <location>
        <position position="88"/>
    </location>
</feature>
<comment type="subcellular location">
    <subcellularLocation>
        <location evidence="1">Cell membrane</location>
        <topology evidence="1">Multi-pass membrane protein</topology>
    </subcellularLocation>
</comment>